<evidence type="ECO:0000313" key="2">
    <source>
        <dbReference type="EMBL" id="QDT10982.1"/>
    </source>
</evidence>
<dbReference type="EMBL" id="CP036526">
    <property type="protein sequence ID" value="QDT10982.1"/>
    <property type="molecule type" value="Genomic_DNA"/>
</dbReference>
<keyword evidence="1" id="KW-0472">Membrane</keyword>
<evidence type="ECO:0000313" key="3">
    <source>
        <dbReference type="Proteomes" id="UP000319817"/>
    </source>
</evidence>
<sequence length="179" mass="20640">MAVLGDLYRSPNGTADRMRFGLRTLLIVVALSAVLIPRAITTYRDATYPSLHTCVTGTPTVFEGPYVHCMAAHDPDWGRVRLVFLQQIHTEEQWHERNFIPWLNHRGDSRRGTRLYVNDRLVVPDESVLVYYSDGSATPSFVEFDSDEIPLRDPWWPDAEQLWQKIHDSTRTHLDHGEP</sequence>
<accession>A0A517NV37</accession>
<gene>
    <name evidence="2" type="ORF">K239x_29750</name>
</gene>
<dbReference type="RefSeq" id="WP_145418711.1">
    <property type="nucleotide sequence ID" value="NZ_CP036526.1"/>
</dbReference>
<keyword evidence="3" id="KW-1185">Reference proteome</keyword>
<reference evidence="2 3" key="1">
    <citation type="submission" date="2019-02" db="EMBL/GenBank/DDBJ databases">
        <title>Deep-cultivation of Planctomycetes and their phenomic and genomic characterization uncovers novel biology.</title>
        <authorList>
            <person name="Wiegand S."/>
            <person name="Jogler M."/>
            <person name="Boedeker C."/>
            <person name="Pinto D."/>
            <person name="Vollmers J."/>
            <person name="Rivas-Marin E."/>
            <person name="Kohn T."/>
            <person name="Peeters S.H."/>
            <person name="Heuer A."/>
            <person name="Rast P."/>
            <person name="Oberbeckmann S."/>
            <person name="Bunk B."/>
            <person name="Jeske O."/>
            <person name="Meyerdierks A."/>
            <person name="Storesund J.E."/>
            <person name="Kallscheuer N."/>
            <person name="Luecker S."/>
            <person name="Lage O.M."/>
            <person name="Pohl T."/>
            <person name="Merkel B.J."/>
            <person name="Hornburger P."/>
            <person name="Mueller R.-W."/>
            <person name="Bruemmer F."/>
            <person name="Labrenz M."/>
            <person name="Spormann A.M."/>
            <person name="Op den Camp H."/>
            <person name="Overmann J."/>
            <person name="Amann R."/>
            <person name="Jetten M.S.M."/>
            <person name="Mascher T."/>
            <person name="Medema M.H."/>
            <person name="Devos D.P."/>
            <person name="Kaster A.-K."/>
            <person name="Ovreas L."/>
            <person name="Rohde M."/>
            <person name="Galperin M.Y."/>
            <person name="Jogler C."/>
        </authorList>
    </citation>
    <scope>NUCLEOTIDE SEQUENCE [LARGE SCALE GENOMIC DNA]</scope>
    <source>
        <strain evidence="2 3">K23_9</strain>
    </source>
</reference>
<organism evidence="2 3">
    <name type="scientific">Stieleria marina</name>
    <dbReference type="NCBI Taxonomy" id="1930275"/>
    <lineage>
        <taxon>Bacteria</taxon>
        <taxon>Pseudomonadati</taxon>
        <taxon>Planctomycetota</taxon>
        <taxon>Planctomycetia</taxon>
        <taxon>Pirellulales</taxon>
        <taxon>Pirellulaceae</taxon>
        <taxon>Stieleria</taxon>
    </lineage>
</organism>
<dbReference type="Proteomes" id="UP000319817">
    <property type="component" value="Chromosome"/>
</dbReference>
<keyword evidence="1" id="KW-1133">Transmembrane helix</keyword>
<evidence type="ECO:0000256" key="1">
    <source>
        <dbReference type="SAM" id="Phobius"/>
    </source>
</evidence>
<dbReference type="AlphaFoldDB" id="A0A517NV37"/>
<proteinExistence type="predicted"/>
<keyword evidence="1" id="KW-0812">Transmembrane</keyword>
<feature type="transmembrane region" description="Helical" evidence="1">
    <location>
        <begin position="20"/>
        <end position="40"/>
    </location>
</feature>
<name>A0A517NV37_9BACT</name>
<protein>
    <submittedName>
        <fullName evidence="2">Uncharacterized protein</fullName>
    </submittedName>
</protein>